<accession>A0AAJ1VGA4</accession>
<gene>
    <name evidence="1" type="ORF">QWY81_09225</name>
</gene>
<dbReference type="AlphaFoldDB" id="A0AAJ1VGA4"/>
<dbReference type="RefSeq" id="WP_261973071.1">
    <property type="nucleotide sequence ID" value="NZ_CP103460.1"/>
</dbReference>
<name>A0AAJ1VGA4_9FLAO</name>
<proteinExistence type="predicted"/>
<dbReference type="EMBL" id="JAUFQH010000006">
    <property type="protein sequence ID" value="MDN3619633.1"/>
    <property type="molecule type" value="Genomic_DNA"/>
</dbReference>
<evidence type="ECO:0000313" key="1">
    <source>
        <dbReference type="EMBL" id="MDN3619633.1"/>
    </source>
</evidence>
<reference evidence="1 2" key="1">
    <citation type="journal article" date="2014" name="Int. J. Syst. Evol. Microbiol.">
        <title>Complete genome sequence of Corynebacterium casei LMG S-19264T (=DSM 44701T), isolated from a smear-ripened cheese.</title>
        <authorList>
            <consortium name="US DOE Joint Genome Institute (JGI-PGF)"/>
            <person name="Walter F."/>
            <person name="Albersmeier A."/>
            <person name="Kalinowski J."/>
            <person name="Ruckert C."/>
        </authorList>
    </citation>
    <scope>NUCLEOTIDE SEQUENCE [LARGE SCALE GENOMIC DNA]</scope>
    <source>
        <strain evidence="1 2">CECT 8670</strain>
    </source>
</reference>
<comment type="caution">
    <text evidence="1">The sequence shown here is derived from an EMBL/GenBank/DDBJ whole genome shotgun (WGS) entry which is preliminary data.</text>
</comment>
<protein>
    <submittedName>
        <fullName evidence="1">Uncharacterized protein</fullName>
    </submittedName>
</protein>
<evidence type="ECO:0000313" key="2">
    <source>
        <dbReference type="Proteomes" id="UP001228636"/>
    </source>
</evidence>
<dbReference type="Proteomes" id="UP001228636">
    <property type="component" value="Unassembled WGS sequence"/>
</dbReference>
<organism evidence="1 2">
    <name type="scientific">Polaribacter sejongensis</name>
    <dbReference type="NCBI Taxonomy" id="985043"/>
    <lineage>
        <taxon>Bacteria</taxon>
        <taxon>Pseudomonadati</taxon>
        <taxon>Bacteroidota</taxon>
        <taxon>Flavobacteriia</taxon>
        <taxon>Flavobacteriales</taxon>
        <taxon>Flavobacteriaceae</taxon>
    </lineage>
</organism>
<sequence>MTKPAETPVFKFYTMDEYYEDIKKCKNFPEDFYYEIFVIAKATSNKKNRTECANIIKKQAPEALQIAFKSRKRITQKGKRVARMISILEYGLLSEDLDLLKLHNLIGGGSKLWFFHSSTDFLDRLLEHPHILRRFNGVKSLEIHLKDFGNKYDSILNEISKLTSLEEIDLEGDYEQLPEDFGNLNLLS</sequence>